<proteinExistence type="predicted"/>
<dbReference type="Proteomes" id="UP000216074">
    <property type="component" value="Unassembled WGS sequence"/>
</dbReference>
<accession>A0A261G292</accession>
<keyword evidence="2" id="KW-1185">Reference proteome</keyword>
<organism evidence="1 2">
    <name type="scientific">Bifidobacterium hapali</name>
    <dbReference type="NCBI Taxonomy" id="1630172"/>
    <lineage>
        <taxon>Bacteria</taxon>
        <taxon>Bacillati</taxon>
        <taxon>Actinomycetota</taxon>
        <taxon>Actinomycetes</taxon>
        <taxon>Bifidobacteriales</taxon>
        <taxon>Bifidobacteriaceae</taxon>
        <taxon>Bifidobacterium</taxon>
    </lineage>
</organism>
<name>A0A261G292_9BIFI</name>
<reference evidence="1 2" key="1">
    <citation type="journal article" date="2017" name="BMC Genomics">
        <title>Comparative genomic and phylogenomic analyses of the Bifidobacteriaceae family.</title>
        <authorList>
            <person name="Lugli G.A."/>
            <person name="Milani C."/>
            <person name="Turroni F."/>
            <person name="Duranti S."/>
            <person name="Mancabelli L."/>
            <person name="Mangifesta M."/>
            <person name="Ferrario C."/>
            <person name="Modesto M."/>
            <person name="Mattarelli P."/>
            <person name="Jiri K."/>
            <person name="van Sinderen D."/>
            <person name="Ventura M."/>
        </authorList>
    </citation>
    <scope>NUCLEOTIDE SEQUENCE [LARGE SCALE GENOMIC DNA]</scope>
    <source>
        <strain evidence="1 2">DSM 100202</strain>
    </source>
</reference>
<sequence>MRELHQKCNYLSGRLAAGSPDKGSREDPIPIEMEQSLDICLQIRNEPCIRFGDNISVFKSSNMAFLVSKDNTTFSRILGIQPFLYLHSIINHTPHLSPNQQKHPYAISRQNFIPDAMSLPTRKWGGSFGRCYHNSITAFAGLRGTR</sequence>
<dbReference type="AlphaFoldDB" id="A0A261G292"/>
<dbReference type="EMBL" id="MWWY01000013">
    <property type="protein sequence ID" value="OZG65365.1"/>
    <property type="molecule type" value="Genomic_DNA"/>
</dbReference>
<protein>
    <submittedName>
        <fullName evidence="1">Uncharacterized protein</fullName>
    </submittedName>
</protein>
<evidence type="ECO:0000313" key="1">
    <source>
        <dbReference type="EMBL" id="OZG65365.1"/>
    </source>
</evidence>
<gene>
    <name evidence="1" type="ORF">BHAP_0643</name>
</gene>
<evidence type="ECO:0000313" key="2">
    <source>
        <dbReference type="Proteomes" id="UP000216074"/>
    </source>
</evidence>
<comment type="caution">
    <text evidence="1">The sequence shown here is derived from an EMBL/GenBank/DDBJ whole genome shotgun (WGS) entry which is preliminary data.</text>
</comment>